<name>A0A410H544_9GAMM</name>
<dbReference type="AlphaFoldDB" id="A0A410H544"/>
<evidence type="ECO:0000313" key="4">
    <source>
        <dbReference type="Proteomes" id="UP000285478"/>
    </source>
</evidence>
<dbReference type="PANTHER" id="PTHR33383">
    <property type="entry name" value="MEMBRANE PROTEIN INSERTION EFFICIENCY FACTOR-RELATED"/>
    <property type="match status" value="1"/>
</dbReference>
<dbReference type="HAMAP" id="MF_00386">
    <property type="entry name" value="UPF0161_YidD"/>
    <property type="match status" value="1"/>
</dbReference>
<evidence type="ECO:0000313" key="3">
    <source>
        <dbReference type="EMBL" id="QAB16054.1"/>
    </source>
</evidence>
<comment type="similarity">
    <text evidence="1">Belongs to the UPF0161 family.</text>
</comment>
<proteinExistence type="inferred from homology"/>
<reference evidence="3 4" key="1">
    <citation type="journal article" date="2018" name="Environ. Microbiol.">
        <title>Genomes of ubiquitous marine and hypersaline Hydrogenovibrio, Thiomicrorhabdus and Thiomicrospira spp. encode a diversity of mechanisms to sustain chemolithoautotrophy in heterogeneous environments.</title>
        <authorList>
            <person name="Scott K.M."/>
            <person name="Williams J."/>
            <person name="Porter C.M.B."/>
            <person name="Russel S."/>
            <person name="Harmer T.L."/>
            <person name="Paul J.H."/>
            <person name="Antonen K.M."/>
            <person name="Bridges M.K."/>
            <person name="Camper G.J."/>
            <person name="Campla C.K."/>
            <person name="Casella L.G."/>
            <person name="Chase E."/>
            <person name="Conrad J.W."/>
            <person name="Cruz M.C."/>
            <person name="Dunlap D.S."/>
            <person name="Duran L."/>
            <person name="Fahsbender E.M."/>
            <person name="Goldsmith D.B."/>
            <person name="Keeley R.F."/>
            <person name="Kondoff M.R."/>
            <person name="Kussy B.I."/>
            <person name="Lane M.K."/>
            <person name="Lawler S."/>
            <person name="Leigh B.A."/>
            <person name="Lewis C."/>
            <person name="Lostal L.M."/>
            <person name="Marking D."/>
            <person name="Mancera P.A."/>
            <person name="McClenthan E.C."/>
            <person name="McIntyre E.A."/>
            <person name="Mine J.A."/>
            <person name="Modi S."/>
            <person name="Moore B.D."/>
            <person name="Morgan W.A."/>
            <person name="Nelson K.M."/>
            <person name="Nguyen K.N."/>
            <person name="Ogburn N."/>
            <person name="Parrino D.G."/>
            <person name="Pedapudi A.D."/>
            <person name="Pelham R.P."/>
            <person name="Preece A.M."/>
            <person name="Rampersad E.A."/>
            <person name="Richardson J.C."/>
            <person name="Rodgers C.M."/>
            <person name="Schaffer B.L."/>
            <person name="Sheridan N.E."/>
            <person name="Solone M.R."/>
            <person name="Staley Z.R."/>
            <person name="Tabuchi M."/>
            <person name="Waide R.J."/>
            <person name="Wanjugi P.W."/>
            <person name="Young S."/>
            <person name="Clum A."/>
            <person name="Daum C."/>
            <person name="Huntemann M."/>
            <person name="Ivanova N."/>
            <person name="Kyrpides N."/>
            <person name="Mikhailova N."/>
            <person name="Palaniappan K."/>
            <person name="Pillay M."/>
            <person name="Reddy T.B.K."/>
            <person name="Shapiro N."/>
            <person name="Stamatis D."/>
            <person name="Varghese N."/>
            <person name="Woyke T."/>
            <person name="Boden R."/>
            <person name="Freyermuth S.K."/>
            <person name="Kerfeld C.A."/>
        </authorList>
    </citation>
    <scope>NUCLEOTIDE SEQUENCE [LARGE SCALE GENOMIC DNA]</scope>
    <source>
        <strain evidence="3 4">JR-2</strain>
    </source>
</reference>
<dbReference type="Proteomes" id="UP000285478">
    <property type="component" value="Chromosome"/>
</dbReference>
<accession>A0A410H544</accession>
<keyword evidence="1" id="KW-1003">Cell membrane</keyword>
<dbReference type="KEGG" id="htr:EPV75_10435"/>
<feature type="region of interest" description="Disordered" evidence="2">
    <location>
        <begin position="78"/>
        <end position="102"/>
    </location>
</feature>
<keyword evidence="1" id="KW-0472">Membrane</keyword>
<dbReference type="SMART" id="SM01234">
    <property type="entry name" value="Haemolytic"/>
    <property type="match status" value="1"/>
</dbReference>
<sequence length="102" mass="11364">MNPFKWLVILPIRFYQLFISPLLGPRCRFYPSCSHYTIEAIQQHGVLCGLWLGVKRVSKCHPGNPGGVDPVPECGCSHHDKKASTADKPPTSVSESEDRSKD</sequence>
<dbReference type="NCBIfam" id="TIGR00278">
    <property type="entry name" value="membrane protein insertion efficiency factor YidD"/>
    <property type="match status" value="1"/>
</dbReference>
<organism evidence="3 4">
    <name type="scientific">Hydrogenovibrio thermophilus</name>
    <dbReference type="NCBI Taxonomy" id="265883"/>
    <lineage>
        <taxon>Bacteria</taxon>
        <taxon>Pseudomonadati</taxon>
        <taxon>Pseudomonadota</taxon>
        <taxon>Gammaproteobacteria</taxon>
        <taxon>Thiotrichales</taxon>
        <taxon>Piscirickettsiaceae</taxon>
        <taxon>Hydrogenovibrio</taxon>
    </lineage>
</organism>
<evidence type="ECO:0000256" key="2">
    <source>
        <dbReference type="SAM" id="MobiDB-lite"/>
    </source>
</evidence>
<dbReference type="PANTHER" id="PTHR33383:SF1">
    <property type="entry name" value="MEMBRANE PROTEIN INSERTION EFFICIENCY FACTOR-RELATED"/>
    <property type="match status" value="1"/>
</dbReference>
<keyword evidence="4" id="KW-1185">Reference proteome</keyword>
<evidence type="ECO:0000256" key="1">
    <source>
        <dbReference type="HAMAP-Rule" id="MF_00386"/>
    </source>
</evidence>
<dbReference type="InterPro" id="IPR002696">
    <property type="entry name" value="Membr_insert_effic_factor_YidD"/>
</dbReference>
<dbReference type="Pfam" id="PF01809">
    <property type="entry name" value="YidD"/>
    <property type="match status" value="1"/>
</dbReference>
<dbReference type="GO" id="GO:0005886">
    <property type="term" value="C:plasma membrane"/>
    <property type="evidence" value="ECO:0007669"/>
    <property type="project" value="UniProtKB-SubCell"/>
</dbReference>
<comment type="function">
    <text evidence="1">Could be involved in insertion of integral membrane proteins into the membrane.</text>
</comment>
<gene>
    <name evidence="3" type="primary">yidD</name>
    <name evidence="3" type="ORF">EPV75_10435</name>
</gene>
<dbReference type="RefSeq" id="WP_128385350.1">
    <property type="nucleotide sequence ID" value="NZ_CP035033.1"/>
</dbReference>
<comment type="subcellular location">
    <subcellularLocation>
        <location evidence="1">Cell membrane</location>
        <topology evidence="1">Peripheral membrane protein</topology>
        <orientation evidence="1">Cytoplasmic side</orientation>
    </subcellularLocation>
</comment>
<dbReference type="EMBL" id="CP035033">
    <property type="protein sequence ID" value="QAB16054.1"/>
    <property type="molecule type" value="Genomic_DNA"/>
</dbReference>
<protein>
    <recommendedName>
        <fullName evidence="1">Putative membrane protein insertion efficiency factor</fullName>
    </recommendedName>
</protein>